<reference evidence="2 3" key="1">
    <citation type="submission" date="2018-01" db="EMBL/GenBank/DDBJ databases">
        <title>G. obscuriglobus.</title>
        <authorList>
            <person name="Franke J."/>
            <person name="Blomberg W."/>
            <person name="Selmecki A."/>
        </authorList>
    </citation>
    <scope>NUCLEOTIDE SEQUENCE [LARGE SCALE GENOMIC DNA]</scope>
    <source>
        <strain evidence="2 3">DSM 5831</strain>
    </source>
</reference>
<dbReference type="RefSeq" id="WP_010035854.1">
    <property type="nucleotide sequence ID" value="NZ_CP025958.1"/>
</dbReference>
<sequence>MKRSMWAALVAAVAGLPLGAQPPAAAPAPKVELALEDQFERKTDLADLRGSVVVLVFGDRKGNDACRVLGEQLHVRWHPDAKGQPPAKARAAAVAPLDGLRPGVASPDVIVVPVACCGKVPTAVRPAIRKGVVKSAPDTVVWLDFADKMKDTFGVTAGETNIAVVDAAGRLRLKINGTLDLDAMDKLVQTIQSVRYDAVK</sequence>
<evidence type="ECO:0008006" key="4">
    <source>
        <dbReference type="Google" id="ProtNLM"/>
    </source>
</evidence>
<dbReference type="AlphaFoldDB" id="A0A2Z3GQK4"/>
<keyword evidence="1" id="KW-0732">Signal</keyword>
<feature type="signal peptide" evidence="1">
    <location>
        <begin position="1"/>
        <end position="20"/>
    </location>
</feature>
<dbReference type="Gene3D" id="3.40.30.10">
    <property type="entry name" value="Glutaredoxin"/>
    <property type="match status" value="1"/>
</dbReference>
<feature type="chain" id="PRO_5016443030" description="Thioredoxin domain-containing protein" evidence="1">
    <location>
        <begin position="21"/>
        <end position="200"/>
    </location>
</feature>
<keyword evidence="3" id="KW-1185">Reference proteome</keyword>
<evidence type="ECO:0000313" key="3">
    <source>
        <dbReference type="Proteomes" id="UP000245802"/>
    </source>
</evidence>
<dbReference type="KEGG" id="gog:C1280_05810"/>
<proteinExistence type="predicted"/>
<protein>
    <recommendedName>
        <fullName evidence="4">Thioredoxin domain-containing protein</fullName>
    </recommendedName>
</protein>
<organism evidence="2 3">
    <name type="scientific">Gemmata obscuriglobus</name>
    <dbReference type="NCBI Taxonomy" id="114"/>
    <lineage>
        <taxon>Bacteria</taxon>
        <taxon>Pseudomonadati</taxon>
        <taxon>Planctomycetota</taxon>
        <taxon>Planctomycetia</taxon>
        <taxon>Gemmatales</taxon>
        <taxon>Gemmataceae</taxon>
        <taxon>Gemmata</taxon>
    </lineage>
</organism>
<accession>A0A2Z3GQK4</accession>
<evidence type="ECO:0000313" key="2">
    <source>
        <dbReference type="EMBL" id="AWM36589.1"/>
    </source>
</evidence>
<gene>
    <name evidence="2" type="ORF">C1280_05810</name>
</gene>
<evidence type="ECO:0000256" key="1">
    <source>
        <dbReference type="SAM" id="SignalP"/>
    </source>
</evidence>
<dbReference type="OrthoDB" id="212019at2"/>
<dbReference type="Proteomes" id="UP000245802">
    <property type="component" value="Chromosome"/>
</dbReference>
<dbReference type="EMBL" id="CP025958">
    <property type="protein sequence ID" value="AWM36589.1"/>
    <property type="molecule type" value="Genomic_DNA"/>
</dbReference>
<name>A0A2Z3GQK4_9BACT</name>